<dbReference type="Pfam" id="PF03184">
    <property type="entry name" value="DDE_1"/>
    <property type="match status" value="1"/>
</dbReference>
<accession>A0A0A9W5R4</accession>
<reference evidence="3" key="2">
    <citation type="submission" date="2014-07" db="EMBL/GenBank/DDBJ databases">
        <authorList>
            <person name="Hull J."/>
        </authorList>
    </citation>
    <scope>NUCLEOTIDE SEQUENCE</scope>
</reference>
<gene>
    <name evidence="3" type="primary">POGK_0</name>
    <name evidence="3" type="ORF">CM83_22178</name>
</gene>
<reference evidence="3" key="1">
    <citation type="journal article" date="2014" name="PLoS ONE">
        <title>Transcriptome-Based Identification of ABC Transporters in the Western Tarnished Plant Bug Lygus hesperus.</title>
        <authorList>
            <person name="Hull J.J."/>
            <person name="Chaney K."/>
            <person name="Geib S.M."/>
            <person name="Fabrick J.A."/>
            <person name="Brent C.S."/>
            <person name="Walsh D."/>
            <person name="Lavine L.C."/>
        </authorList>
    </citation>
    <scope>NUCLEOTIDE SEQUENCE</scope>
</reference>
<protein>
    <submittedName>
        <fullName evidence="3">Pogo transposable element with KRAB domain</fullName>
    </submittedName>
</protein>
<evidence type="ECO:0000259" key="2">
    <source>
        <dbReference type="Pfam" id="PF03184"/>
    </source>
</evidence>
<evidence type="ECO:0000256" key="1">
    <source>
        <dbReference type="SAM" id="MobiDB-lite"/>
    </source>
</evidence>
<evidence type="ECO:0000313" key="3">
    <source>
        <dbReference type="EMBL" id="JAG01843.1"/>
    </source>
</evidence>
<organism evidence="3">
    <name type="scientific">Lygus hesperus</name>
    <name type="common">Western plant bug</name>
    <dbReference type="NCBI Taxonomy" id="30085"/>
    <lineage>
        <taxon>Eukaryota</taxon>
        <taxon>Metazoa</taxon>
        <taxon>Ecdysozoa</taxon>
        <taxon>Arthropoda</taxon>
        <taxon>Hexapoda</taxon>
        <taxon>Insecta</taxon>
        <taxon>Pterygota</taxon>
        <taxon>Neoptera</taxon>
        <taxon>Paraneoptera</taxon>
        <taxon>Hemiptera</taxon>
        <taxon>Heteroptera</taxon>
        <taxon>Panheteroptera</taxon>
        <taxon>Cimicomorpha</taxon>
        <taxon>Miridae</taxon>
        <taxon>Mirini</taxon>
        <taxon>Lygus</taxon>
    </lineage>
</organism>
<dbReference type="InterPro" id="IPR050863">
    <property type="entry name" value="CenT-Element_Derived"/>
</dbReference>
<dbReference type="InterPro" id="IPR004875">
    <property type="entry name" value="DDE_SF_endonuclease_dom"/>
</dbReference>
<feature type="compositionally biased region" description="Basic residues" evidence="1">
    <location>
        <begin position="334"/>
        <end position="355"/>
    </location>
</feature>
<dbReference type="GO" id="GO:0003677">
    <property type="term" value="F:DNA binding"/>
    <property type="evidence" value="ECO:0007669"/>
    <property type="project" value="TreeGrafter"/>
</dbReference>
<dbReference type="AlphaFoldDB" id="A0A0A9W5R4"/>
<sequence length="395" mass="43805">HAALDRDSIKLFFDKLQTELSGIPPSNIWNYDETNLQDDPGSKMVLVKRGAKHPDIIRNATKSTTSIMLCGNAAGDLAPVYVVYKAENVNPGWLEGGPPMARYNCSKSGWLDGRIFEDWFEFTMMPLIRKQTGTQVLIGDNLSSHLSHRVLSLCKANNIKFIALPPHSTHLLQPLDVSFFKPMKVAWRKIMDDWKKTPEGIRFPTLPKALFPMLLKKLMEDLQPNAAANLQSGFWGTGIYPFDLEVPLAKLWDSNVNNDEIDNNISSAFMSHMEFTRKNMTEKCSYARKDKVNVSPGKGITLEDLTAGQDSGPVNPSGSPQPSGSGQTLSPTMKRGRKRVIAKRSTAPKKKRGRPPRSPEESEESSVTESDFCDDQTESDGEDADEPQASPPASP</sequence>
<dbReference type="PANTHER" id="PTHR19303:SF74">
    <property type="entry name" value="POGO TRANSPOSABLE ELEMENT WITH KRAB DOMAIN"/>
    <property type="match status" value="1"/>
</dbReference>
<feature type="compositionally biased region" description="Acidic residues" evidence="1">
    <location>
        <begin position="361"/>
        <end position="386"/>
    </location>
</feature>
<proteinExistence type="predicted"/>
<dbReference type="InterPro" id="IPR036397">
    <property type="entry name" value="RNaseH_sf"/>
</dbReference>
<feature type="region of interest" description="Disordered" evidence="1">
    <location>
        <begin position="293"/>
        <end position="395"/>
    </location>
</feature>
<dbReference type="GO" id="GO:0005634">
    <property type="term" value="C:nucleus"/>
    <property type="evidence" value="ECO:0007669"/>
    <property type="project" value="TreeGrafter"/>
</dbReference>
<name>A0A0A9W5R4_LYGHE</name>
<dbReference type="EMBL" id="GBHO01041761">
    <property type="protein sequence ID" value="JAG01843.1"/>
    <property type="molecule type" value="Transcribed_RNA"/>
</dbReference>
<dbReference type="PANTHER" id="PTHR19303">
    <property type="entry name" value="TRANSPOSON"/>
    <property type="match status" value="1"/>
</dbReference>
<feature type="non-terminal residue" evidence="3">
    <location>
        <position position="1"/>
    </location>
</feature>
<feature type="compositionally biased region" description="Low complexity" evidence="1">
    <location>
        <begin position="311"/>
        <end position="326"/>
    </location>
</feature>
<feature type="domain" description="DDE-1" evidence="2">
    <location>
        <begin position="63"/>
        <end position="191"/>
    </location>
</feature>
<dbReference type="Gene3D" id="3.30.420.10">
    <property type="entry name" value="Ribonuclease H-like superfamily/Ribonuclease H"/>
    <property type="match status" value="1"/>
</dbReference>